<sequence>MRASAKKTDAALRGGYTLVEFLVAIGLLVLIGMIVYQFTYSVITYSRILTSQLIAQNEVRKTVDVMVEELRTMATSDSGAYPIEAAATSSLTFYSSIDNTPSKERVRYFLQGSTLEKGVIQATGTPPTYPAASEVVTPLVNLIVNGTTSIFSYYDGSYGGTSSPLTLPVIISSVRYIKLSVIVDDNNRSPNPIMVTSSVTLRNLKDNF</sequence>
<dbReference type="Proteomes" id="UP000808388">
    <property type="component" value="Unassembled WGS sequence"/>
</dbReference>
<proteinExistence type="predicted"/>
<dbReference type="AlphaFoldDB" id="A0A9D6QYN5"/>
<evidence type="ECO:0000313" key="3">
    <source>
        <dbReference type="Proteomes" id="UP000808388"/>
    </source>
</evidence>
<dbReference type="PROSITE" id="PS00409">
    <property type="entry name" value="PROKAR_NTER_METHYL"/>
    <property type="match status" value="1"/>
</dbReference>
<accession>A0A9D6QYN5</accession>
<evidence type="ECO:0008006" key="4">
    <source>
        <dbReference type="Google" id="ProtNLM"/>
    </source>
</evidence>
<gene>
    <name evidence="2" type="ORF">HY220_02525</name>
</gene>
<dbReference type="EMBL" id="JACQCQ010000009">
    <property type="protein sequence ID" value="MBI3627596.1"/>
    <property type="molecule type" value="Genomic_DNA"/>
</dbReference>
<keyword evidence="1" id="KW-0472">Membrane</keyword>
<comment type="caution">
    <text evidence="2">The sequence shown here is derived from an EMBL/GenBank/DDBJ whole genome shotgun (WGS) entry which is preliminary data.</text>
</comment>
<evidence type="ECO:0000256" key="1">
    <source>
        <dbReference type="SAM" id="Phobius"/>
    </source>
</evidence>
<feature type="transmembrane region" description="Helical" evidence="1">
    <location>
        <begin position="21"/>
        <end position="43"/>
    </location>
</feature>
<dbReference type="InterPro" id="IPR012902">
    <property type="entry name" value="N_methyl_site"/>
</dbReference>
<evidence type="ECO:0000313" key="2">
    <source>
        <dbReference type="EMBL" id="MBI3627596.1"/>
    </source>
</evidence>
<organism evidence="2 3">
    <name type="scientific">Candidatus Sungiibacteriota bacterium</name>
    <dbReference type="NCBI Taxonomy" id="2750080"/>
    <lineage>
        <taxon>Bacteria</taxon>
        <taxon>Candidatus Sungiibacteriota</taxon>
    </lineage>
</organism>
<keyword evidence="1" id="KW-1133">Transmembrane helix</keyword>
<reference evidence="2" key="1">
    <citation type="submission" date="2020-07" db="EMBL/GenBank/DDBJ databases">
        <title>Huge and variable diversity of episymbiotic CPR bacteria and DPANN archaea in groundwater ecosystems.</title>
        <authorList>
            <person name="He C.Y."/>
            <person name="Keren R."/>
            <person name="Whittaker M."/>
            <person name="Farag I.F."/>
            <person name="Doudna J."/>
            <person name="Cate J.H.D."/>
            <person name="Banfield J.F."/>
        </authorList>
    </citation>
    <scope>NUCLEOTIDE SEQUENCE</scope>
    <source>
        <strain evidence="2">NC_groundwater_972_Pr1_S-0.2um_49_27</strain>
    </source>
</reference>
<name>A0A9D6QYN5_9BACT</name>
<protein>
    <recommendedName>
        <fullName evidence="4">Prepilin-type N-terminal cleavage/methylation domain-containing protein</fullName>
    </recommendedName>
</protein>
<keyword evidence="1" id="KW-0812">Transmembrane</keyword>